<name>X1M8B3_9ZZZZ</name>
<organism evidence="1">
    <name type="scientific">marine sediment metagenome</name>
    <dbReference type="NCBI Taxonomy" id="412755"/>
    <lineage>
        <taxon>unclassified sequences</taxon>
        <taxon>metagenomes</taxon>
        <taxon>ecological metagenomes</taxon>
    </lineage>
</organism>
<proteinExistence type="predicted"/>
<sequence length="119" mass="13692">MINIIGKVLFYIEGVKYAKNPILILWDHFNNLWGTFVLWLLHNRSLMAQDSDPYYRSLKFSYQSGQEEITDTGISCISYQACRDDNFQLIRKSIPAAIKGNPEIRKASILLCPASKYAK</sequence>
<protein>
    <submittedName>
        <fullName evidence="1">Uncharacterized protein</fullName>
    </submittedName>
</protein>
<reference evidence="1" key="1">
    <citation type="journal article" date="2014" name="Front. Microbiol.">
        <title>High frequency of phylogenetically diverse reductive dehalogenase-homologous genes in deep subseafloor sedimentary metagenomes.</title>
        <authorList>
            <person name="Kawai M."/>
            <person name="Futagami T."/>
            <person name="Toyoda A."/>
            <person name="Takaki Y."/>
            <person name="Nishi S."/>
            <person name="Hori S."/>
            <person name="Arai W."/>
            <person name="Tsubouchi T."/>
            <person name="Morono Y."/>
            <person name="Uchiyama I."/>
            <person name="Ito T."/>
            <person name="Fujiyama A."/>
            <person name="Inagaki F."/>
            <person name="Takami H."/>
        </authorList>
    </citation>
    <scope>NUCLEOTIDE SEQUENCE</scope>
    <source>
        <strain evidence="1">Expedition CK06-06</strain>
    </source>
</reference>
<dbReference type="EMBL" id="BARV01019165">
    <property type="protein sequence ID" value="GAI27877.1"/>
    <property type="molecule type" value="Genomic_DNA"/>
</dbReference>
<dbReference type="AlphaFoldDB" id="X1M8B3"/>
<evidence type="ECO:0000313" key="1">
    <source>
        <dbReference type="EMBL" id="GAI27877.1"/>
    </source>
</evidence>
<gene>
    <name evidence="1" type="ORF">S06H3_32250</name>
</gene>
<accession>X1M8B3</accession>
<comment type="caution">
    <text evidence="1">The sequence shown here is derived from an EMBL/GenBank/DDBJ whole genome shotgun (WGS) entry which is preliminary data.</text>
</comment>